<dbReference type="AlphaFoldDB" id="A0A432VWF7"/>
<dbReference type="Pfam" id="PF14947">
    <property type="entry name" value="HTH_45"/>
    <property type="match status" value="1"/>
</dbReference>
<dbReference type="EMBL" id="PIPJ01000004">
    <property type="protein sequence ID" value="RUO20922.1"/>
    <property type="molecule type" value="Genomic_DNA"/>
</dbReference>
<evidence type="ECO:0000313" key="2">
    <source>
        <dbReference type="EMBL" id="RUO20922.1"/>
    </source>
</evidence>
<protein>
    <recommendedName>
        <fullName evidence="1">ArnR1-like winged helix-turn-helix domain-containing protein</fullName>
    </recommendedName>
</protein>
<dbReference type="Proteomes" id="UP000288395">
    <property type="component" value="Unassembled WGS sequence"/>
</dbReference>
<sequence>MKKDVAKKILKLLIESYAGLAASTLYGRANLEFKVFTQTLLLLEEEGYILNREDFIRITSKGKEQLLQVEKAQKRQVAHVRDEEFYTPNVNRLRLSQKS</sequence>
<dbReference type="Gene3D" id="1.10.10.10">
    <property type="entry name" value="Winged helix-like DNA-binding domain superfamily/Winged helix DNA-binding domain"/>
    <property type="match status" value="1"/>
</dbReference>
<dbReference type="InterPro" id="IPR036388">
    <property type="entry name" value="WH-like_DNA-bd_sf"/>
</dbReference>
<keyword evidence="3" id="KW-1185">Reference proteome</keyword>
<evidence type="ECO:0000259" key="1">
    <source>
        <dbReference type="Pfam" id="PF14947"/>
    </source>
</evidence>
<dbReference type="RefSeq" id="WP_126767179.1">
    <property type="nucleotide sequence ID" value="NZ_PIPJ01000004.1"/>
</dbReference>
<proteinExistence type="predicted"/>
<organism evidence="2 3">
    <name type="scientific">Aliidiomarina iranensis</name>
    <dbReference type="NCBI Taxonomy" id="1434071"/>
    <lineage>
        <taxon>Bacteria</taxon>
        <taxon>Pseudomonadati</taxon>
        <taxon>Pseudomonadota</taxon>
        <taxon>Gammaproteobacteria</taxon>
        <taxon>Alteromonadales</taxon>
        <taxon>Idiomarinaceae</taxon>
        <taxon>Aliidiomarina</taxon>
    </lineage>
</organism>
<accession>A0A432VWF7</accession>
<comment type="caution">
    <text evidence="2">The sequence shown here is derived from an EMBL/GenBank/DDBJ whole genome shotgun (WGS) entry which is preliminary data.</text>
</comment>
<reference evidence="3" key="1">
    <citation type="journal article" date="2018" name="Front. Microbiol.">
        <title>Genome-Based Analysis Reveals the Taxonomy and Diversity of the Family Idiomarinaceae.</title>
        <authorList>
            <person name="Liu Y."/>
            <person name="Lai Q."/>
            <person name="Shao Z."/>
        </authorList>
    </citation>
    <scope>NUCLEOTIDE SEQUENCE [LARGE SCALE GENOMIC DNA]</scope>
    <source>
        <strain evidence="3">GBPy7</strain>
    </source>
</reference>
<dbReference type="InterPro" id="IPR038723">
    <property type="entry name" value="ArnR1-like_HTH"/>
</dbReference>
<gene>
    <name evidence="2" type="ORF">CWE08_07420</name>
</gene>
<dbReference type="SUPFAM" id="SSF46785">
    <property type="entry name" value="Winged helix' DNA-binding domain"/>
    <property type="match status" value="1"/>
</dbReference>
<feature type="domain" description="ArnR1-like winged helix-turn-helix" evidence="1">
    <location>
        <begin position="8"/>
        <end position="74"/>
    </location>
</feature>
<evidence type="ECO:0000313" key="3">
    <source>
        <dbReference type="Proteomes" id="UP000288395"/>
    </source>
</evidence>
<dbReference type="InterPro" id="IPR036390">
    <property type="entry name" value="WH_DNA-bd_sf"/>
</dbReference>
<name>A0A432VWF7_9GAMM</name>